<reference evidence="7 8" key="1">
    <citation type="submission" date="2018-04" db="EMBL/GenBank/DDBJ databases">
        <title>Pedobacter chongqingensis sp. nov., isolated from a rottenly hemp rope.</title>
        <authorList>
            <person name="Cai Y."/>
        </authorList>
    </citation>
    <scope>NUCLEOTIDE SEQUENCE [LARGE SCALE GENOMIC DNA]</scope>
    <source>
        <strain evidence="7 8">FJ4-8</strain>
    </source>
</reference>
<keyword evidence="3 6" id="KW-0812">Transmembrane</keyword>
<feature type="transmembrane region" description="Helical" evidence="6">
    <location>
        <begin position="293"/>
        <end position="316"/>
    </location>
</feature>
<sequence>MSLLAKFTKFSLGTWISAGLSLISTPIISWFIIPEDFGKASMYLLAYNLLVNIFSLASEQSYYRFYKEKPSSEHSNLLVHCLVPPVAFTLLGILIMEFLKRPLSLFLFSNPGDVNSVRLLEFALFVGVIFKYPMAILRMSGQAIKYSIVQVTISVANVIAFFVVVKFFCQDYRSIIWGYVMSQTAGLFLSLILSQYGFSKIKNVRFDINEVKAILYYCIPFIPTFICDWFFHGIDRTFIRAYSSFSTLGLYAAGLKIAMSLNIIQTGFNVFWLPFSYDTYKEENSKEVLFPRIFNYLVLAFSVGILLVVMLNQVIIEVMAKEYSDVSAIFPLLMFGPMLYTLSEVTVVGINFSKKTIKHLYIIILSSLVNTTAAFLFIPRFGATGATVAMFIGYLCFFIARTLIGRKYYRIRIDFKKLTIAVLIVIIPVVSLMKLNSTLLAFPALLGIVILYRAESFILYDKLKSFL</sequence>
<name>A0A2U2PI11_9SPHI</name>
<feature type="transmembrane region" description="Helical" evidence="6">
    <location>
        <begin position="174"/>
        <end position="193"/>
    </location>
</feature>
<feature type="transmembrane region" description="Helical" evidence="6">
    <location>
        <begin position="251"/>
        <end position="272"/>
    </location>
</feature>
<evidence type="ECO:0000256" key="6">
    <source>
        <dbReference type="SAM" id="Phobius"/>
    </source>
</evidence>
<dbReference type="RefSeq" id="WP_109415419.1">
    <property type="nucleotide sequence ID" value="NZ_QEAS01000006.1"/>
</dbReference>
<evidence type="ECO:0000256" key="2">
    <source>
        <dbReference type="ARBA" id="ARBA00022475"/>
    </source>
</evidence>
<dbReference type="EMBL" id="QEAS01000006">
    <property type="protein sequence ID" value="PWG81035.1"/>
    <property type="molecule type" value="Genomic_DNA"/>
</dbReference>
<evidence type="ECO:0000313" key="8">
    <source>
        <dbReference type="Proteomes" id="UP000245647"/>
    </source>
</evidence>
<protein>
    <submittedName>
        <fullName evidence="7">Uncharacterized protein</fullName>
    </submittedName>
</protein>
<dbReference type="GO" id="GO:0005886">
    <property type="term" value="C:plasma membrane"/>
    <property type="evidence" value="ECO:0007669"/>
    <property type="project" value="UniProtKB-SubCell"/>
</dbReference>
<dbReference type="OrthoDB" id="9770347at2"/>
<feature type="transmembrane region" description="Helical" evidence="6">
    <location>
        <begin position="439"/>
        <end position="460"/>
    </location>
</feature>
<organism evidence="7 8">
    <name type="scientific">Pararcticibacter amylolyticus</name>
    <dbReference type="NCBI Taxonomy" id="2173175"/>
    <lineage>
        <taxon>Bacteria</taxon>
        <taxon>Pseudomonadati</taxon>
        <taxon>Bacteroidota</taxon>
        <taxon>Sphingobacteriia</taxon>
        <taxon>Sphingobacteriales</taxon>
        <taxon>Sphingobacteriaceae</taxon>
        <taxon>Pararcticibacter</taxon>
    </lineage>
</organism>
<feature type="transmembrane region" description="Helical" evidence="6">
    <location>
        <begin position="384"/>
        <end position="403"/>
    </location>
</feature>
<feature type="transmembrane region" description="Helical" evidence="6">
    <location>
        <begin position="12"/>
        <end position="33"/>
    </location>
</feature>
<evidence type="ECO:0000256" key="4">
    <source>
        <dbReference type="ARBA" id="ARBA00022989"/>
    </source>
</evidence>
<keyword evidence="5 6" id="KW-0472">Membrane</keyword>
<dbReference type="Proteomes" id="UP000245647">
    <property type="component" value="Unassembled WGS sequence"/>
</dbReference>
<feature type="transmembrane region" description="Helical" evidence="6">
    <location>
        <begin position="116"/>
        <end position="134"/>
    </location>
</feature>
<evidence type="ECO:0000256" key="3">
    <source>
        <dbReference type="ARBA" id="ARBA00022692"/>
    </source>
</evidence>
<accession>A0A2U2PI11</accession>
<feature type="transmembrane region" description="Helical" evidence="6">
    <location>
        <begin position="45"/>
        <end position="65"/>
    </location>
</feature>
<dbReference type="InterPro" id="IPR002797">
    <property type="entry name" value="Polysacc_synth"/>
</dbReference>
<dbReference type="PANTHER" id="PTHR30250">
    <property type="entry name" value="PST FAMILY PREDICTED COLANIC ACID TRANSPORTER"/>
    <property type="match status" value="1"/>
</dbReference>
<gene>
    <name evidence="7" type="ORF">DDR33_08895</name>
</gene>
<evidence type="ECO:0000256" key="1">
    <source>
        <dbReference type="ARBA" id="ARBA00004651"/>
    </source>
</evidence>
<feature type="transmembrane region" description="Helical" evidence="6">
    <location>
        <begin position="214"/>
        <end position="231"/>
    </location>
</feature>
<comment type="caution">
    <text evidence="7">The sequence shown here is derived from an EMBL/GenBank/DDBJ whole genome shotgun (WGS) entry which is preliminary data.</text>
</comment>
<feature type="transmembrane region" description="Helical" evidence="6">
    <location>
        <begin position="77"/>
        <end position="96"/>
    </location>
</feature>
<dbReference type="PANTHER" id="PTHR30250:SF11">
    <property type="entry name" value="O-ANTIGEN TRANSPORTER-RELATED"/>
    <property type="match status" value="1"/>
</dbReference>
<dbReference type="InterPro" id="IPR050833">
    <property type="entry name" value="Poly_Biosynth_Transport"/>
</dbReference>
<evidence type="ECO:0000313" key="7">
    <source>
        <dbReference type="EMBL" id="PWG81035.1"/>
    </source>
</evidence>
<keyword evidence="8" id="KW-1185">Reference proteome</keyword>
<keyword evidence="4 6" id="KW-1133">Transmembrane helix</keyword>
<evidence type="ECO:0000256" key="5">
    <source>
        <dbReference type="ARBA" id="ARBA00023136"/>
    </source>
</evidence>
<proteinExistence type="predicted"/>
<feature type="transmembrane region" description="Helical" evidence="6">
    <location>
        <begin position="146"/>
        <end position="168"/>
    </location>
</feature>
<keyword evidence="2" id="KW-1003">Cell membrane</keyword>
<feature type="transmembrane region" description="Helical" evidence="6">
    <location>
        <begin position="360"/>
        <end position="378"/>
    </location>
</feature>
<dbReference type="Pfam" id="PF01943">
    <property type="entry name" value="Polysacc_synt"/>
    <property type="match status" value="1"/>
</dbReference>
<comment type="subcellular location">
    <subcellularLocation>
        <location evidence="1">Cell membrane</location>
        <topology evidence="1">Multi-pass membrane protein</topology>
    </subcellularLocation>
</comment>
<dbReference type="AlphaFoldDB" id="A0A2U2PI11"/>
<feature type="transmembrane region" description="Helical" evidence="6">
    <location>
        <begin position="328"/>
        <end position="348"/>
    </location>
</feature>